<accession>A0A212RIY7</accession>
<organism evidence="1 2">
    <name type="scientific">Arboricoccus pini</name>
    <dbReference type="NCBI Taxonomy" id="1963835"/>
    <lineage>
        <taxon>Bacteria</taxon>
        <taxon>Pseudomonadati</taxon>
        <taxon>Pseudomonadota</taxon>
        <taxon>Alphaproteobacteria</taxon>
        <taxon>Geminicoccales</taxon>
        <taxon>Geminicoccaceae</taxon>
        <taxon>Arboricoccus</taxon>
    </lineage>
</organism>
<dbReference type="Gene3D" id="2.60.120.620">
    <property type="entry name" value="q2cbj1_9rhob like domain"/>
    <property type="match status" value="1"/>
</dbReference>
<dbReference type="Pfam" id="PF05721">
    <property type="entry name" value="PhyH"/>
    <property type="match status" value="1"/>
</dbReference>
<dbReference type="OrthoDB" id="9791262at2"/>
<reference evidence="1 2" key="1">
    <citation type="submission" date="2017-06" db="EMBL/GenBank/DDBJ databases">
        <authorList>
            <person name="Kim H.J."/>
            <person name="Triplett B.A."/>
        </authorList>
    </citation>
    <scope>NUCLEOTIDE SEQUENCE [LARGE SCALE GENOMIC DNA]</scope>
    <source>
        <strain evidence="1 2">B29T1</strain>
    </source>
</reference>
<dbReference type="SUPFAM" id="SSF51197">
    <property type="entry name" value="Clavaminate synthase-like"/>
    <property type="match status" value="1"/>
</dbReference>
<sequence length="322" mass="36483">MLQAESLTRSTNVSAPKHADFAVETAAAKKELEERGYAHVQGACTAADVKTINGILEKLWRKRAGFNEGNFYDLVSDDDEGDKPMKFPQIINPNESAPELRKTAYFKRIEAMAKELLGPEARFSFDHALRKAPLDGPMTPWHQDVAFRDPSIEYRELSFWMALQPTTMENGCMRFIPGSHKVGLLEHRPFQNNPKIHVLECCGQFDEDSAEYVPLKSGDLTIHTGLTLHGAGPNVSKGYRAGYVIVFELPPRPLATGAVSPWLAHRETTRQMRARRWRSNRLNVAVRAWRYVRRNELTSLSTWHNLASRVLERSGMIKRRAG</sequence>
<dbReference type="PANTHER" id="PTHR20883">
    <property type="entry name" value="PHYTANOYL-COA DIOXYGENASE DOMAIN CONTAINING 1"/>
    <property type="match status" value="1"/>
</dbReference>
<dbReference type="PANTHER" id="PTHR20883:SF46">
    <property type="entry name" value="PHYTANOYL-COA HYDROXYLASE"/>
    <property type="match status" value="1"/>
</dbReference>
<dbReference type="GO" id="GO:0005506">
    <property type="term" value="F:iron ion binding"/>
    <property type="evidence" value="ECO:0007669"/>
    <property type="project" value="UniProtKB-ARBA"/>
</dbReference>
<dbReference type="RefSeq" id="WP_088562007.1">
    <property type="nucleotide sequence ID" value="NZ_FYEH01000009.1"/>
</dbReference>
<evidence type="ECO:0000313" key="2">
    <source>
        <dbReference type="Proteomes" id="UP000197065"/>
    </source>
</evidence>
<dbReference type="GO" id="GO:0016706">
    <property type="term" value="F:2-oxoglutarate-dependent dioxygenase activity"/>
    <property type="evidence" value="ECO:0007669"/>
    <property type="project" value="UniProtKB-ARBA"/>
</dbReference>
<dbReference type="InterPro" id="IPR008775">
    <property type="entry name" value="Phytyl_CoA_dOase-like"/>
</dbReference>
<keyword evidence="1" id="KW-0560">Oxidoreductase</keyword>
<keyword evidence="2" id="KW-1185">Reference proteome</keyword>
<keyword evidence="1" id="KW-0223">Dioxygenase</keyword>
<evidence type="ECO:0000313" key="1">
    <source>
        <dbReference type="EMBL" id="SNB72290.1"/>
    </source>
</evidence>
<dbReference type="AlphaFoldDB" id="A0A212RIY7"/>
<protein>
    <submittedName>
        <fullName evidence="1">Phytanoyl-CoA dioxygenase (PhyH)</fullName>
    </submittedName>
</protein>
<dbReference type="EMBL" id="FYEH01000009">
    <property type="protein sequence ID" value="SNB72290.1"/>
    <property type="molecule type" value="Genomic_DNA"/>
</dbReference>
<proteinExistence type="predicted"/>
<name>A0A212RIY7_9PROT</name>
<gene>
    <name evidence="1" type="ORF">SAMN07250955_10965</name>
</gene>
<dbReference type="Proteomes" id="UP000197065">
    <property type="component" value="Unassembled WGS sequence"/>
</dbReference>